<accession>A0A061LQK4</accession>
<dbReference type="GO" id="GO:0016757">
    <property type="term" value="F:glycosyltransferase activity"/>
    <property type="evidence" value="ECO:0007669"/>
    <property type="project" value="InterPro"/>
</dbReference>
<dbReference type="SUPFAM" id="SSF53756">
    <property type="entry name" value="UDP-Glycosyltransferase/glycogen phosphorylase"/>
    <property type="match status" value="1"/>
</dbReference>
<organism evidence="3">
    <name type="scientific">Escherichia coli</name>
    <dbReference type="NCBI Taxonomy" id="562"/>
    <lineage>
        <taxon>Bacteria</taxon>
        <taxon>Pseudomonadati</taxon>
        <taxon>Pseudomonadota</taxon>
        <taxon>Gammaproteobacteria</taxon>
        <taxon>Enterobacterales</taxon>
        <taxon>Enterobacteriaceae</taxon>
        <taxon>Escherichia</taxon>
    </lineage>
</organism>
<evidence type="ECO:0000259" key="2">
    <source>
        <dbReference type="Pfam" id="PF13439"/>
    </source>
</evidence>
<dbReference type="EMBL" id="AB812052">
    <property type="protein sequence ID" value="BAQ01587.1"/>
    <property type="molecule type" value="Genomic_DNA"/>
</dbReference>
<evidence type="ECO:0000313" key="3">
    <source>
        <dbReference type="EMBL" id="BAQ01587.1"/>
    </source>
</evidence>
<reference evidence="3" key="1">
    <citation type="journal article" date="2014" name="DNA Res.">
        <title>A complete view of the genetic diversity of the Escherichia coli O-antigen biosynthesis gene cluster.</title>
        <authorList>
            <person name="Iguchi A."/>
            <person name="Iyoda S."/>
            <person name="Kikuchi T."/>
            <person name="Ogura Y."/>
            <person name="Katsura K."/>
            <person name="Ohnishi M."/>
            <person name="Hayashi T."/>
            <person name="Thomson N.R."/>
        </authorList>
    </citation>
    <scope>NUCLEOTIDE SEQUENCE</scope>
    <source>
        <strain evidence="3">35w</strain>
    </source>
</reference>
<sequence>MKILYIITKADEIGGAQIHVRDLARRLHNDGNKVTVIVGEDGALVRQLKELHISVRIVENLVRQISPLNDIKAIFNIRKIIKDNSPDIIGLHSSKAGIVGRLAACRLNIPVVFTAHGWAFAEGISDKKRKLFIFIEKILSPFLDKIITVSEQDKKLALDLGVASSEKQVVIHNGMPDITIKRKDYSDSTKVRLISVARFSEQKDHETLFHALKLISTDNWTLTLVGKGPKLENIKKLASDLNIANNILFLGERDDVDNLLSESDVFCLITNWEGLPLSIIEAMRASLPVVATDVGGVSELVEHKKTGLLHSPKNIQELANILDTIINDSDLRYKLGNAGRVKYQNNFTFEHMYYATIDEYNKLIHTK</sequence>
<evidence type="ECO:0000259" key="1">
    <source>
        <dbReference type="Pfam" id="PF00534"/>
    </source>
</evidence>
<dbReference type="CDD" id="cd03808">
    <property type="entry name" value="GT4_CapM-like"/>
    <property type="match status" value="1"/>
</dbReference>
<protein>
    <submittedName>
        <fullName evidence="3">Putative glycosyltransferase</fullName>
    </submittedName>
</protein>
<feature type="domain" description="Glycosyl transferase family 1" evidence="1">
    <location>
        <begin position="180"/>
        <end position="340"/>
    </location>
</feature>
<feature type="domain" description="Glycosyltransferase subfamily 4-like N-terminal" evidence="2">
    <location>
        <begin position="13"/>
        <end position="175"/>
    </location>
</feature>
<dbReference type="InterPro" id="IPR001296">
    <property type="entry name" value="Glyco_trans_1"/>
</dbReference>
<dbReference type="GO" id="GO:1901135">
    <property type="term" value="P:carbohydrate derivative metabolic process"/>
    <property type="evidence" value="ECO:0007669"/>
    <property type="project" value="UniProtKB-ARBA"/>
</dbReference>
<dbReference type="PANTHER" id="PTHR12526">
    <property type="entry name" value="GLYCOSYLTRANSFERASE"/>
    <property type="match status" value="1"/>
</dbReference>
<dbReference type="AlphaFoldDB" id="A0A061LQK4"/>
<dbReference type="PANTHER" id="PTHR12526:SF630">
    <property type="entry name" value="GLYCOSYLTRANSFERASE"/>
    <property type="match status" value="1"/>
</dbReference>
<name>A0A061LQK4_ECOLX</name>
<dbReference type="Pfam" id="PF00534">
    <property type="entry name" value="Glycos_transf_1"/>
    <property type="match status" value="1"/>
</dbReference>
<dbReference type="PATRIC" id="fig|562.6966.peg.1813"/>
<dbReference type="Pfam" id="PF13439">
    <property type="entry name" value="Glyco_transf_4"/>
    <property type="match status" value="1"/>
</dbReference>
<proteinExistence type="predicted"/>
<keyword evidence="3" id="KW-0808">Transferase</keyword>
<dbReference type="InterPro" id="IPR028098">
    <property type="entry name" value="Glyco_trans_4-like_N"/>
</dbReference>
<dbReference type="Gene3D" id="3.40.50.2000">
    <property type="entry name" value="Glycogen Phosphorylase B"/>
    <property type="match status" value="2"/>
</dbReference>
<dbReference type="RefSeq" id="WP_001527233.1">
    <property type="nucleotide sequence ID" value="NZ_BFPK01000036.1"/>
</dbReference>